<dbReference type="InterPro" id="IPR056912">
    <property type="entry name" value="Phage_JBD30_tail_term-like"/>
</dbReference>
<sequence>MINSVIERLEALTDDDGKRIINDVKPALDIVETMSDSLKVNVVAFVVLLEEQPGNNHRDMAYAPAIQTINETVGVLIGIRTTGRSEQDKSQLEKVRKAIRGALFGWTPTPIHSNFLLGKSNIQKIQSRQLFWMDRFTNQHDEEASQ</sequence>
<dbReference type="Proteomes" id="UP000029843">
    <property type="component" value="Unassembled WGS sequence"/>
</dbReference>
<dbReference type="AlphaFoldDB" id="A0A099KPM3"/>
<proteinExistence type="predicted"/>
<reference evidence="1 2" key="1">
    <citation type="submission" date="2014-08" db="EMBL/GenBank/DDBJ databases">
        <title>Genomic and Phenotypic Diversity of Colwellia psychrerythraea strains from Disparate Marine Basins.</title>
        <authorList>
            <person name="Techtmann S.M."/>
            <person name="Stelling S.C."/>
            <person name="Utturkar S.M."/>
            <person name="Alshibli N."/>
            <person name="Harris A."/>
            <person name="Brown S.D."/>
            <person name="Hazen T.C."/>
        </authorList>
    </citation>
    <scope>NUCLEOTIDE SEQUENCE [LARGE SCALE GENOMIC DNA]</scope>
    <source>
        <strain evidence="1 2">ND2E</strain>
    </source>
</reference>
<gene>
    <name evidence="1" type="ORF">ND2E_3018</name>
</gene>
<protein>
    <submittedName>
        <fullName evidence="1">Uncharacterized protein</fullName>
    </submittedName>
</protein>
<dbReference type="EMBL" id="JQED01000021">
    <property type="protein sequence ID" value="KGJ92125.1"/>
    <property type="molecule type" value="Genomic_DNA"/>
</dbReference>
<accession>A0A099KPM3</accession>
<dbReference type="OrthoDB" id="6388714at2"/>
<dbReference type="PATRIC" id="fig|28229.4.peg.2062"/>
<comment type="caution">
    <text evidence="1">The sequence shown here is derived from an EMBL/GenBank/DDBJ whole genome shotgun (WGS) entry which is preliminary data.</text>
</comment>
<dbReference type="Pfam" id="PF23840">
    <property type="entry name" value="Phage_tail_terminator"/>
    <property type="match status" value="1"/>
</dbReference>
<organism evidence="1 2">
    <name type="scientific">Colwellia psychrerythraea</name>
    <name type="common">Vibrio psychroerythus</name>
    <dbReference type="NCBI Taxonomy" id="28229"/>
    <lineage>
        <taxon>Bacteria</taxon>
        <taxon>Pseudomonadati</taxon>
        <taxon>Pseudomonadota</taxon>
        <taxon>Gammaproteobacteria</taxon>
        <taxon>Alteromonadales</taxon>
        <taxon>Colwelliaceae</taxon>
        <taxon>Colwellia</taxon>
    </lineage>
</organism>
<name>A0A099KPM3_COLPS</name>
<evidence type="ECO:0000313" key="2">
    <source>
        <dbReference type="Proteomes" id="UP000029843"/>
    </source>
</evidence>
<evidence type="ECO:0000313" key="1">
    <source>
        <dbReference type="EMBL" id="KGJ92125.1"/>
    </source>
</evidence>
<dbReference type="RefSeq" id="WP_033093795.1">
    <property type="nucleotide sequence ID" value="NZ_JQED01000021.1"/>
</dbReference>